<dbReference type="SMART" id="SM00471">
    <property type="entry name" value="HDc"/>
    <property type="match status" value="1"/>
</dbReference>
<feature type="domain" description="HD" evidence="1">
    <location>
        <begin position="61"/>
        <end position="177"/>
    </location>
</feature>
<evidence type="ECO:0000313" key="3">
    <source>
        <dbReference type="Proteomes" id="UP001596990"/>
    </source>
</evidence>
<dbReference type="InterPro" id="IPR003607">
    <property type="entry name" value="HD/PDEase_dom"/>
</dbReference>
<name>A0ABW3L1U4_9BACI</name>
<dbReference type="SUPFAM" id="SSF109604">
    <property type="entry name" value="HD-domain/PDEase-like"/>
    <property type="match status" value="1"/>
</dbReference>
<comment type="caution">
    <text evidence="2">The sequence shown here is derived from an EMBL/GenBank/DDBJ whole genome shotgun (WGS) entry which is preliminary data.</text>
</comment>
<dbReference type="Pfam" id="PF01966">
    <property type="entry name" value="HD"/>
    <property type="match status" value="1"/>
</dbReference>
<sequence length="431" mass="51394">MAYRDEKLSEEKVFKDPVHRYVHVRDQVIWDLIGTSEFQRLRRIKQLGTSYTTFHGAEHSRFNHSLGVYEIVRRIINNFEDRPNWNKEERLLCLSAALLHDLGHGPFSHSFEKVFKLDHEAFTQAIILGDTEVNKILSKVEPEFPSKVAEVINKTYENKLVVSLISSQIDADRMDYLQRDAYFTGVSYGHFDMERILRVMRPTEDQVVIKQSGMHAVEDYIMSRYQMYWQVYFHPVTRSAEVILSKILHRAKKMHEEGYAFKLEPKHFLSFFKGEPNLQEYLRLDESVTMYYFQIWMEEDDPILSDLCERFVNRRLFKYIEFNPNQQMNEWMELYKLFNKAGIDPDYYLVVDSSSDLPYDFYRPGEEEERLPIHLLMPNKELRELSRQSDIVESISGKKRTDHKLYFPLDRLEGLSNRSKTKKRIMEILYG</sequence>
<evidence type="ECO:0000259" key="1">
    <source>
        <dbReference type="PROSITE" id="PS51831"/>
    </source>
</evidence>
<keyword evidence="3" id="KW-1185">Reference proteome</keyword>
<evidence type="ECO:0000313" key="2">
    <source>
        <dbReference type="EMBL" id="MFD1020041.1"/>
    </source>
</evidence>
<accession>A0ABW3L1U4</accession>
<dbReference type="Proteomes" id="UP001596990">
    <property type="component" value="Unassembled WGS sequence"/>
</dbReference>
<protein>
    <submittedName>
        <fullName evidence="2">HD domain-containing protein</fullName>
    </submittedName>
</protein>
<dbReference type="PROSITE" id="PS51831">
    <property type="entry name" value="HD"/>
    <property type="match status" value="1"/>
</dbReference>
<dbReference type="PANTHER" id="PTHR11373">
    <property type="entry name" value="DEOXYNUCLEOSIDE TRIPHOSPHATE TRIPHOSPHOHYDROLASE"/>
    <property type="match status" value="1"/>
</dbReference>
<gene>
    <name evidence="2" type="ORF">ACFQ2J_12720</name>
</gene>
<proteinExistence type="predicted"/>
<dbReference type="InterPro" id="IPR006674">
    <property type="entry name" value="HD_domain"/>
</dbReference>
<reference evidence="3" key="1">
    <citation type="journal article" date="2019" name="Int. J. Syst. Evol. Microbiol.">
        <title>The Global Catalogue of Microorganisms (GCM) 10K type strain sequencing project: providing services to taxonomists for standard genome sequencing and annotation.</title>
        <authorList>
            <consortium name="The Broad Institute Genomics Platform"/>
            <consortium name="The Broad Institute Genome Sequencing Center for Infectious Disease"/>
            <person name="Wu L."/>
            <person name="Ma J."/>
        </authorList>
    </citation>
    <scope>NUCLEOTIDE SEQUENCE [LARGE SCALE GENOMIC DNA]</scope>
    <source>
        <strain evidence="3">CCUG 56607</strain>
    </source>
</reference>
<dbReference type="InterPro" id="IPR050135">
    <property type="entry name" value="dGTPase-like"/>
</dbReference>
<dbReference type="Pfam" id="PF19276">
    <property type="entry name" value="HD_assoc_2"/>
    <property type="match status" value="1"/>
</dbReference>
<dbReference type="CDD" id="cd00077">
    <property type="entry name" value="HDc"/>
    <property type="match status" value="1"/>
</dbReference>
<dbReference type="RefSeq" id="WP_386060945.1">
    <property type="nucleotide sequence ID" value="NZ_JBHTKL010000005.1"/>
</dbReference>
<dbReference type="Gene3D" id="1.10.3210.10">
    <property type="entry name" value="Hypothetical protein af1432"/>
    <property type="match status" value="1"/>
</dbReference>
<dbReference type="InterPro" id="IPR045509">
    <property type="entry name" value="HD_assoc_2"/>
</dbReference>
<organism evidence="2 3">
    <name type="scientific">Thalassobacillus hwangdonensis</name>
    <dbReference type="NCBI Taxonomy" id="546108"/>
    <lineage>
        <taxon>Bacteria</taxon>
        <taxon>Bacillati</taxon>
        <taxon>Bacillota</taxon>
        <taxon>Bacilli</taxon>
        <taxon>Bacillales</taxon>
        <taxon>Bacillaceae</taxon>
        <taxon>Thalassobacillus</taxon>
    </lineage>
</organism>
<dbReference type="PANTHER" id="PTHR11373:SF4">
    <property type="entry name" value="DEOXYNUCLEOSIDE TRIPHOSPHATE TRIPHOSPHOHYDROLASE SAMHD1"/>
    <property type="match status" value="1"/>
</dbReference>
<dbReference type="EMBL" id="JBHTKL010000005">
    <property type="protein sequence ID" value="MFD1020041.1"/>
    <property type="molecule type" value="Genomic_DNA"/>
</dbReference>